<name>A0A9Q4KNA1_9EURY</name>
<feature type="transmembrane region" description="Helical" evidence="1">
    <location>
        <begin position="224"/>
        <end position="239"/>
    </location>
</feature>
<feature type="transmembrane region" description="Helical" evidence="1">
    <location>
        <begin position="43"/>
        <end position="64"/>
    </location>
</feature>
<keyword evidence="3" id="KW-0378">Hydrolase</keyword>
<sequence length="308" mass="34092">MPIDDPVNCILLMGIGGSGPAFAAIILSRVLNPTIVKTDTRKYLAVFLSAAVVTAALIIMYLGIHPASFSLTLLLLVVINAAIAAYIISGGLCGREEIRNMLGRLYIWKTGWRWYAMAVVFIPAVMIFSLVACTLYAGLSLNEIIPQLSLGVASSVIITLGYVTLLRGPLREEIGWRGFALPRLQYLYSPLVGTLILGILWTVWHLPLHLNGIYPGGMDGFVERFYFNIGVTFLFTWIYNHSRGSLLMTTLFHTSINTTSTVLFIPGVIGVPYSILFYILINISAIAVIVKDRMWRKLPEDHEGVYAY</sequence>
<organism evidence="3 4">
    <name type="scientific">Methanogenium marinum</name>
    <dbReference type="NCBI Taxonomy" id="348610"/>
    <lineage>
        <taxon>Archaea</taxon>
        <taxon>Methanobacteriati</taxon>
        <taxon>Methanobacteriota</taxon>
        <taxon>Stenosarchaea group</taxon>
        <taxon>Methanomicrobia</taxon>
        <taxon>Methanomicrobiales</taxon>
        <taxon>Methanomicrobiaceae</taxon>
        <taxon>Methanogenium</taxon>
    </lineage>
</organism>
<gene>
    <name evidence="3" type="ORF">L0665_00845</name>
</gene>
<dbReference type="PANTHER" id="PTHR35797">
    <property type="entry name" value="PROTEASE-RELATED"/>
    <property type="match status" value="1"/>
</dbReference>
<dbReference type="GO" id="GO:0008237">
    <property type="term" value="F:metallopeptidase activity"/>
    <property type="evidence" value="ECO:0007669"/>
    <property type="project" value="UniProtKB-KW"/>
</dbReference>
<keyword evidence="1" id="KW-0812">Transmembrane</keyword>
<feature type="transmembrane region" description="Helical" evidence="1">
    <location>
        <begin position="271"/>
        <end position="290"/>
    </location>
</feature>
<feature type="transmembrane region" description="Helical" evidence="1">
    <location>
        <begin position="114"/>
        <end position="138"/>
    </location>
</feature>
<dbReference type="InterPro" id="IPR003675">
    <property type="entry name" value="Rce1/LyrA-like_dom"/>
</dbReference>
<dbReference type="RefSeq" id="WP_274923839.1">
    <property type="nucleotide sequence ID" value="NZ_JAKELO010000002.1"/>
</dbReference>
<keyword evidence="1" id="KW-1133">Transmembrane helix</keyword>
<dbReference type="GO" id="GO:0080120">
    <property type="term" value="P:CAAX-box protein maturation"/>
    <property type="evidence" value="ECO:0007669"/>
    <property type="project" value="UniProtKB-ARBA"/>
</dbReference>
<comment type="caution">
    <text evidence="3">The sequence shown here is derived from an EMBL/GenBank/DDBJ whole genome shotgun (WGS) entry which is preliminary data.</text>
</comment>
<keyword evidence="3" id="KW-0482">Metalloprotease</keyword>
<reference evidence="3" key="1">
    <citation type="submission" date="2022-01" db="EMBL/GenBank/DDBJ databases">
        <title>Draft genome of Methanogenium marinum DSM 15558.</title>
        <authorList>
            <person name="Chen S.-C."/>
            <person name="You Y.-T."/>
        </authorList>
    </citation>
    <scope>NUCLEOTIDE SEQUENCE</scope>
    <source>
        <strain evidence="3">DSM 15558</strain>
    </source>
</reference>
<dbReference type="GO" id="GO:0004175">
    <property type="term" value="F:endopeptidase activity"/>
    <property type="evidence" value="ECO:0007669"/>
    <property type="project" value="UniProtKB-ARBA"/>
</dbReference>
<dbReference type="PANTHER" id="PTHR35797:SF1">
    <property type="entry name" value="PROTEASE"/>
    <property type="match status" value="1"/>
</dbReference>
<dbReference type="AlphaFoldDB" id="A0A9Q4KNA1"/>
<keyword evidence="3" id="KW-0645">Protease</keyword>
<feature type="transmembrane region" description="Helical" evidence="1">
    <location>
        <begin position="70"/>
        <end position="93"/>
    </location>
</feature>
<feature type="domain" description="CAAX prenyl protease 2/Lysostaphin resistance protein A-like" evidence="2">
    <location>
        <begin position="158"/>
        <end position="258"/>
    </location>
</feature>
<dbReference type="Proteomes" id="UP001143747">
    <property type="component" value="Unassembled WGS sequence"/>
</dbReference>
<dbReference type="Pfam" id="PF02517">
    <property type="entry name" value="Rce1-like"/>
    <property type="match status" value="1"/>
</dbReference>
<accession>A0A9Q4KNA1</accession>
<evidence type="ECO:0000256" key="1">
    <source>
        <dbReference type="SAM" id="Phobius"/>
    </source>
</evidence>
<feature type="transmembrane region" description="Helical" evidence="1">
    <location>
        <begin position="144"/>
        <end position="165"/>
    </location>
</feature>
<keyword evidence="4" id="KW-1185">Reference proteome</keyword>
<dbReference type="InterPro" id="IPR042150">
    <property type="entry name" value="MmRce1-like"/>
</dbReference>
<evidence type="ECO:0000259" key="2">
    <source>
        <dbReference type="Pfam" id="PF02517"/>
    </source>
</evidence>
<proteinExistence type="predicted"/>
<keyword evidence="1" id="KW-0472">Membrane</keyword>
<dbReference type="EMBL" id="JAKELO010000002">
    <property type="protein sequence ID" value="MDE4907175.1"/>
    <property type="molecule type" value="Genomic_DNA"/>
</dbReference>
<evidence type="ECO:0000313" key="4">
    <source>
        <dbReference type="Proteomes" id="UP001143747"/>
    </source>
</evidence>
<protein>
    <submittedName>
        <fullName evidence="3">CPBP family intramembrane metalloprotease</fullName>
    </submittedName>
</protein>
<feature type="transmembrane region" description="Helical" evidence="1">
    <location>
        <begin position="186"/>
        <end position="204"/>
    </location>
</feature>
<evidence type="ECO:0000313" key="3">
    <source>
        <dbReference type="EMBL" id="MDE4907175.1"/>
    </source>
</evidence>
<feature type="transmembrane region" description="Helical" evidence="1">
    <location>
        <begin position="12"/>
        <end position="31"/>
    </location>
</feature>